<reference evidence="1" key="1">
    <citation type="submission" date="2024-03" db="EMBL/GenBank/DDBJ databases">
        <title>Diverse circular DNA viruses in blood, oral, and fecal samples of captive lemurs.</title>
        <authorList>
            <person name="Paietta E.N."/>
            <person name="Kraberger S."/>
            <person name="Lund M.C."/>
            <person name="Custer J.M."/>
            <person name="Vargas K.M."/>
            <person name="Ehmke E.E."/>
            <person name="Yoder A.D."/>
            <person name="Varsani A."/>
        </authorList>
    </citation>
    <scope>NUCLEOTIDE SEQUENCE</scope>
    <source>
        <strain evidence="1">Duke_22FF_208</strain>
    </source>
</reference>
<accession>A0AAU8AWB1</accession>
<name>A0AAU8AWB1_9CAUD</name>
<organism evidence="1">
    <name type="scientific">Dulem virus 37</name>
    <dbReference type="NCBI Taxonomy" id="3145755"/>
    <lineage>
        <taxon>Viruses</taxon>
        <taxon>Duplodnaviria</taxon>
        <taxon>Heunggongvirae</taxon>
        <taxon>Uroviricota</taxon>
        <taxon>Caudoviricetes</taxon>
    </lineage>
</organism>
<evidence type="ECO:0000313" key="1">
    <source>
        <dbReference type="EMBL" id="XCD04260.1"/>
    </source>
</evidence>
<protein>
    <submittedName>
        <fullName evidence="1">Uncharacterized protein</fullName>
    </submittedName>
</protein>
<proteinExistence type="predicted"/>
<dbReference type="EMBL" id="PP511443">
    <property type="protein sequence ID" value="XCD04260.1"/>
    <property type="molecule type" value="Genomic_DNA"/>
</dbReference>
<sequence>MNRYYKFNDGFFTYFVNTVTGEKKFTLDEGDIEVEPELDDFYRRPD</sequence>